<feature type="region of interest" description="Disordered" evidence="7">
    <location>
        <begin position="516"/>
        <end position="573"/>
    </location>
</feature>
<dbReference type="GO" id="GO:0006334">
    <property type="term" value="P:nucleosome assembly"/>
    <property type="evidence" value="ECO:0007669"/>
    <property type="project" value="TreeGrafter"/>
</dbReference>
<feature type="region of interest" description="Disordered" evidence="7">
    <location>
        <begin position="436"/>
        <end position="466"/>
    </location>
</feature>
<keyword evidence="4" id="KW-0143">Chaperone</keyword>
<dbReference type="GO" id="GO:0005634">
    <property type="term" value="C:nucleus"/>
    <property type="evidence" value="ECO:0007669"/>
    <property type="project" value="UniProtKB-SubCell"/>
</dbReference>
<gene>
    <name evidence="11" type="primary">CHAF1A</name>
    <name evidence="11" type="ORF">CRENBAI_010074</name>
</gene>
<comment type="subcellular location">
    <subcellularLocation>
        <location evidence="1">Nucleus</location>
    </subcellularLocation>
</comment>
<feature type="compositionally biased region" description="Basic and acidic residues" evidence="7">
    <location>
        <begin position="213"/>
        <end position="222"/>
    </location>
</feature>
<feature type="compositionally biased region" description="Polar residues" evidence="7">
    <location>
        <begin position="528"/>
        <end position="546"/>
    </location>
</feature>
<evidence type="ECO:0000256" key="7">
    <source>
        <dbReference type="SAM" id="MobiDB-lite"/>
    </source>
</evidence>
<keyword evidence="12" id="KW-1185">Reference proteome</keyword>
<reference evidence="11 12" key="1">
    <citation type="submission" date="2021-06" db="EMBL/GenBank/DDBJ databases">
        <authorList>
            <person name="Palmer J.M."/>
        </authorList>
    </citation>
    <scope>NUCLEOTIDE SEQUENCE [LARGE SCALE GENOMIC DNA]</scope>
    <source>
        <strain evidence="11 12">MEX-2019</strain>
        <tissue evidence="11">Muscle</tissue>
    </source>
</reference>
<feature type="domain" description="Chromatin assembly factor 1 subunit p150 C-terminal" evidence="10">
    <location>
        <begin position="338"/>
        <end position="597"/>
    </location>
</feature>
<dbReference type="InterPro" id="IPR021644">
    <property type="entry name" value="CAF-1_p150_acidic"/>
</dbReference>
<evidence type="ECO:0000256" key="4">
    <source>
        <dbReference type="ARBA" id="ARBA00023186"/>
    </source>
</evidence>
<feature type="compositionally biased region" description="Basic and acidic residues" evidence="7">
    <location>
        <begin position="7"/>
        <end position="109"/>
    </location>
</feature>
<sequence>SLEEQEERLRLRQEKERQKEEAKAAKEKKKEEARKHKEEKEREKREKKEKEEREKQEKKEKEEKEKAERLKAKEELRKSKLEAKLEEKRKKEEEKRIKEEEKRLKEEKDRLKAEKAEITRFLQKPKIQQAPKTLAAACGKFAPFEIKENMSLAPLCRVLCEDSVLEELDRCLVKPAENLNALKDWIGQKPRRSGPTERRQADTLGDCIAVEPSKPDGTPDHKRYGAMKLLQFHENYRPAYWGTWRKKSSHISPRCPLRQDKDLLDYEVDSDEEWEEEEPGESLSHSEGEEEEEGGEDDDDDDDGFFVPHGYLSDDEGALEEEDGGDPEKQKLRQKLKAREWDELMSSKKKMKVLEAVVRGCVWEEEGLGQEPFQPYAVCLIEPLPAVDNSPTPEELLQKGQREEQLLGQLLPLLHGNPNSRKVIITEFQEFCRQQSSSSSSSSSLSSPSRLSSPQSPPEKIPSRMHLRRLIRSNAVYEKRSSYKRCCWYVHAEVLSRFGQDALPVPCKWTYLTTGAREESREEPQAAAGSQGSSPTTPQSATSHSSSNKRKSTGSMSITKFMKRCNDPEQAETVEADGFQADTEDDFDEDCVIISTVSGPRKENPSTDEVQCSMEVQPL</sequence>
<feature type="region of interest" description="Disordered" evidence="7">
    <location>
        <begin position="269"/>
        <end position="331"/>
    </location>
</feature>
<feature type="domain" description="Chromatin assembly factor 1 p150 subunit acidic region" evidence="8">
    <location>
        <begin position="9"/>
        <end position="150"/>
    </location>
</feature>
<keyword evidence="3" id="KW-0227">DNA damage</keyword>
<accession>A0AAV9SFS7</accession>
<dbReference type="GO" id="GO:0006260">
    <property type="term" value="P:DNA replication"/>
    <property type="evidence" value="ECO:0007669"/>
    <property type="project" value="UniProtKB-KW"/>
</dbReference>
<feature type="compositionally biased region" description="Acidic residues" evidence="7">
    <location>
        <begin position="288"/>
        <end position="304"/>
    </location>
</feature>
<evidence type="ECO:0000313" key="12">
    <source>
        <dbReference type="Proteomes" id="UP001311232"/>
    </source>
</evidence>
<evidence type="ECO:0000259" key="10">
    <source>
        <dbReference type="Pfam" id="PF15539"/>
    </source>
</evidence>
<evidence type="ECO:0000256" key="5">
    <source>
        <dbReference type="ARBA" id="ARBA00023204"/>
    </source>
</evidence>
<dbReference type="InterPro" id="IPR022043">
    <property type="entry name" value="CAF1A_DD"/>
</dbReference>
<dbReference type="Proteomes" id="UP001311232">
    <property type="component" value="Unassembled WGS sequence"/>
</dbReference>
<feature type="region of interest" description="Disordered" evidence="7">
    <location>
        <begin position="1"/>
        <end position="109"/>
    </location>
</feature>
<dbReference type="Pfam" id="PF15539">
    <property type="entry name" value="CAF1-p150_C2"/>
    <property type="match status" value="1"/>
</dbReference>
<dbReference type="GO" id="GO:0033186">
    <property type="term" value="C:CAF-1 complex"/>
    <property type="evidence" value="ECO:0007669"/>
    <property type="project" value="TreeGrafter"/>
</dbReference>
<feature type="region of interest" description="Disordered" evidence="7">
    <location>
        <begin position="187"/>
        <end position="222"/>
    </location>
</feature>
<keyword evidence="2" id="KW-0235">DNA replication</keyword>
<feature type="compositionally biased region" description="Low complexity" evidence="7">
    <location>
        <begin position="436"/>
        <end position="454"/>
    </location>
</feature>
<feature type="region of interest" description="Disordered" evidence="7">
    <location>
        <begin position="598"/>
        <end position="619"/>
    </location>
</feature>
<dbReference type="EMBL" id="JAHHUM010000484">
    <property type="protein sequence ID" value="KAK5619659.1"/>
    <property type="molecule type" value="Genomic_DNA"/>
</dbReference>
<dbReference type="InterPro" id="IPR029105">
    <property type="entry name" value="CAF1-p150_C2"/>
</dbReference>
<dbReference type="GO" id="GO:0006281">
    <property type="term" value="P:DNA repair"/>
    <property type="evidence" value="ECO:0007669"/>
    <property type="project" value="UniProtKB-KW"/>
</dbReference>
<evidence type="ECO:0000256" key="6">
    <source>
        <dbReference type="ARBA" id="ARBA00023242"/>
    </source>
</evidence>
<proteinExistence type="predicted"/>
<keyword evidence="6" id="KW-0539">Nucleus</keyword>
<evidence type="ECO:0000256" key="2">
    <source>
        <dbReference type="ARBA" id="ARBA00022705"/>
    </source>
</evidence>
<keyword evidence="5" id="KW-0234">DNA repair</keyword>
<dbReference type="PANTHER" id="PTHR15272:SF0">
    <property type="entry name" value="CHROMATIN ASSEMBLY FACTOR 1 SUBUNIT A"/>
    <property type="match status" value="1"/>
</dbReference>
<feature type="domain" description="Chromatin assembly factor 1 subunit A dimerization" evidence="9">
    <location>
        <begin position="228"/>
        <end position="300"/>
    </location>
</feature>
<feature type="compositionally biased region" description="Acidic residues" evidence="7">
    <location>
        <begin position="313"/>
        <end position="325"/>
    </location>
</feature>
<feature type="compositionally biased region" description="Acidic residues" evidence="7">
    <location>
        <begin position="269"/>
        <end position="280"/>
    </location>
</feature>
<dbReference type="Pfam" id="PF11600">
    <property type="entry name" value="CAF1A_acidic"/>
    <property type="match status" value="1"/>
</dbReference>
<evidence type="ECO:0000313" key="11">
    <source>
        <dbReference type="EMBL" id="KAK5619659.1"/>
    </source>
</evidence>
<evidence type="ECO:0000256" key="3">
    <source>
        <dbReference type="ARBA" id="ARBA00022763"/>
    </source>
</evidence>
<dbReference type="PANTHER" id="PTHR15272">
    <property type="entry name" value="CHROMATIN ASSEMBLY FACTOR 1 SUBUNIT A CAF-1 SUBUNIT A"/>
    <property type="match status" value="1"/>
</dbReference>
<evidence type="ECO:0000259" key="9">
    <source>
        <dbReference type="Pfam" id="PF12253"/>
    </source>
</evidence>
<name>A0AAV9SFS7_9TELE</name>
<comment type="caution">
    <text evidence="11">The sequence shown here is derived from an EMBL/GenBank/DDBJ whole genome shotgun (WGS) entry which is preliminary data.</text>
</comment>
<dbReference type="Pfam" id="PF12253">
    <property type="entry name" value="CAF1A_dimeriz"/>
    <property type="match status" value="1"/>
</dbReference>
<feature type="non-terminal residue" evidence="11">
    <location>
        <position position="1"/>
    </location>
</feature>
<dbReference type="AlphaFoldDB" id="A0AAV9SFS7"/>
<evidence type="ECO:0000259" key="8">
    <source>
        <dbReference type="Pfam" id="PF11600"/>
    </source>
</evidence>
<protein>
    <submittedName>
        <fullName evidence="11">Chromatin assembly factor 1, subunit A</fullName>
    </submittedName>
</protein>
<evidence type="ECO:0000256" key="1">
    <source>
        <dbReference type="ARBA" id="ARBA00004123"/>
    </source>
</evidence>
<organism evidence="11 12">
    <name type="scientific">Crenichthys baileyi</name>
    <name type="common">White River springfish</name>
    <dbReference type="NCBI Taxonomy" id="28760"/>
    <lineage>
        <taxon>Eukaryota</taxon>
        <taxon>Metazoa</taxon>
        <taxon>Chordata</taxon>
        <taxon>Craniata</taxon>
        <taxon>Vertebrata</taxon>
        <taxon>Euteleostomi</taxon>
        <taxon>Actinopterygii</taxon>
        <taxon>Neopterygii</taxon>
        <taxon>Teleostei</taxon>
        <taxon>Neoteleostei</taxon>
        <taxon>Acanthomorphata</taxon>
        <taxon>Ovalentaria</taxon>
        <taxon>Atherinomorphae</taxon>
        <taxon>Cyprinodontiformes</taxon>
        <taxon>Goodeidae</taxon>
        <taxon>Crenichthys</taxon>
    </lineage>
</organism>